<gene>
    <name evidence="4" type="ORF">DCS_01642</name>
</gene>
<dbReference type="GeneID" id="63714285"/>
<accession>A0A151GTS1</accession>
<name>A0A151GTS1_DRECN</name>
<evidence type="ECO:0000313" key="5">
    <source>
        <dbReference type="Proteomes" id="UP000076580"/>
    </source>
</evidence>
<dbReference type="CDD" id="cd22778">
    <property type="entry name" value="DPBB_CEPL-like"/>
    <property type="match status" value="1"/>
</dbReference>
<evidence type="ECO:0000256" key="1">
    <source>
        <dbReference type="ARBA" id="ARBA00004613"/>
    </source>
</evidence>
<protein>
    <recommendedName>
        <fullName evidence="6">Eliciting plant response-like protein</fullName>
    </recommendedName>
</protein>
<sequence length="155" mass="16539">MIRPPREDVVLHRAHRIASHLHHVESLVVAAATNPAYLSYDPGYDIRSRDLTAVSCSDGVNGLITRKGWRRQGDIPKFPYIGGAAAVGGWNSPNCGTCWKLDYAGKSITVLAIDHAGAGFNIALEAMNALTNGQAQQLGRVDAQATQIDAANCGM</sequence>
<dbReference type="InterPro" id="IPR036908">
    <property type="entry name" value="RlpA-like_sf"/>
</dbReference>
<dbReference type="Pfam" id="PF07249">
    <property type="entry name" value="Cerato-platanin"/>
    <property type="match status" value="1"/>
</dbReference>
<dbReference type="GO" id="GO:0005576">
    <property type="term" value="C:extracellular region"/>
    <property type="evidence" value="ECO:0007669"/>
    <property type="project" value="UniProtKB-SubCell"/>
</dbReference>
<dbReference type="InParanoid" id="A0A151GTS1"/>
<comment type="similarity">
    <text evidence="2">Belongs to the cerato-platanin family.</text>
</comment>
<dbReference type="SUPFAM" id="SSF50685">
    <property type="entry name" value="Barwin-like endoglucanases"/>
    <property type="match status" value="1"/>
</dbReference>
<dbReference type="AlphaFoldDB" id="A0A151GTS1"/>
<proteinExistence type="inferred from homology"/>
<dbReference type="Gene3D" id="2.40.40.10">
    <property type="entry name" value="RlpA-like domain"/>
    <property type="match status" value="1"/>
</dbReference>
<dbReference type="STRING" id="98403.A0A151GTS1"/>
<dbReference type="RefSeq" id="XP_040659857.1">
    <property type="nucleotide sequence ID" value="XM_040798974.1"/>
</dbReference>
<organism evidence="4 5">
    <name type="scientific">Drechmeria coniospora</name>
    <name type="common">Nematophagous fungus</name>
    <name type="synonym">Meria coniospora</name>
    <dbReference type="NCBI Taxonomy" id="98403"/>
    <lineage>
        <taxon>Eukaryota</taxon>
        <taxon>Fungi</taxon>
        <taxon>Dikarya</taxon>
        <taxon>Ascomycota</taxon>
        <taxon>Pezizomycotina</taxon>
        <taxon>Sordariomycetes</taxon>
        <taxon>Hypocreomycetidae</taxon>
        <taxon>Hypocreales</taxon>
        <taxon>Ophiocordycipitaceae</taxon>
        <taxon>Drechmeria</taxon>
    </lineage>
</organism>
<evidence type="ECO:0000256" key="2">
    <source>
        <dbReference type="ARBA" id="ARBA00010421"/>
    </source>
</evidence>
<dbReference type="Proteomes" id="UP000076580">
    <property type="component" value="Chromosome 01"/>
</dbReference>
<comment type="subcellular location">
    <subcellularLocation>
        <location evidence="1">Secreted</location>
    </subcellularLocation>
</comment>
<evidence type="ECO:0000313" key="4">
    <source>
        <dbReference type="EMBL" id="KYK60505.1"/>
    </source>
</evidence>
<evidence type="ECO:0000256" key="3">
    <source>
        <dbReference type="ARBA" id="ARBA00022525"/>
    </source>
</evidence>
<keyword evidence="5" id="KW-1185">Reference proteome</keyword>
<dbReference type="EMBL" id="LAYC01000001">
    <property type="protein sequence ID" value="KYK60505.1"/>
    <property type="molecule type" value="Genomic_DNA"/>
</dbReference>
<reference evidence="4 5" key="1">
    <citation type="journal article" date="2016" name="Sci. Rep.">
        <title>Insights into Adaptations to a Near-Obligate Nematode Endoparasitic Lifestyle from the Finished Genome of Drechmeria coniospora.</title>
        <authorList>
            <person name="Zhang L."/>
            <person name="Zhou Z."/>
            <person name="Guo Q."/>
            <person name="Fokkens L."/>
            <person name="Miskei M."/>
            <person name="Pocsi I."/>
            <person name="Zhang W."/>
            <person name="Chen M."/>
            <person name="Wang L."/>
            <person name="Sun Y."/>
            <person name="Donzelli B.G."/>
            <person name="Gibson D.M."/>
            <person name="Nelson D.R."/>
            <person name="Luo J.G."/>
            <person name="Rep M."/>
            <person name="Liu H."/>
            <person name="Yang S."/>
            <person name="Wang J."/>
            <person name="Krasnoff S.B."/>
            <person name="Xu Y."/>
            <person name="Molnar I."/>
            <person name="Lin M."/>
        </authorList>
    </citation>
    <scope>NUCLEOTIDE SEQUENCE [LARGE SCALE GENOMIC DNA]</scope>
    <source>
        <strain evidence="4 5">ARSEF 6962</strain>
    </source>
</reference>
<dbReference type="InterPro" id="IPR010829">
    <property type="entry name" value="Cerato-platanin"/>
</dbReference>
<comment type="caution">
    <text evidence="4">The sequence shown here is derived from an EMBL/GenBank/DDBJ whole genome shotgun (WGS) entry which is preliminary data.</text>
</comment>
<evidence type="ECO:0008006" key="6">
    <source>
        <dbReference type="Google" id="ProtNLM"/>
    </source>
</evidence>
<keyword evidence="3" id="KW-0964">Secreted</keyword>